<accession>A0A2P4XGN6</accession>
<protein>
    <submittedName>
        <fullName evidence="1">Uncharacterized protein</fullName>
    </submittedName>
</protein>
<comment type="caution">
    <text evidence="1">The sequence shown here is derived from an EMBL/GenBank/DDBJ whole genome shotgun (WGS) entry which is preliminary data.</text>
</comment>
<gene>
    <name evidence="1" type="ORF">PHPALM_19724</name>
</gene>
<name>A0A2P4XGN6_9STRA</name>
<dbReference type="OrthoDB" id="99447at2759"/>
<sequence length="84" mass="9932">MITGSQVLQRWICPLVAALVFDKRNGCIERRRLDWDVHKQTLLLEGQCQRCYRMKVESSELVLSLIRPELVRDEMQSRRRTGTD</sequence>
<organism evidence="1 2">
    <name type="scientific">Phytophthora palmivora</name>
    <dbReference type="NCBI Taxonomy" id="4796"/>
    <lineage>
        <taxon>Eukaryota</taxon>
        <taxon>Sar</taxon>
        <taxon>Stramenopiles</taxon>
        <taxon>Oomycota</taxon>
        <taxon>Peronosporomycetes</taxon>
        <taxon>Peronosporales</taxon>
        <taxon>Peronosporaceae</taxon>
        <taxon>Phytophthora</taxon>
    </lineage>
</organism>
<reference evidence="1 2" key="1">
    <citation type="journal article" date="2017" name="Genome Biol. Evol.">
        <title>Phytophthora megakarya and P. palmivora, closely related causal agents of cacao black pod rot, underwent increases in genome sizes and gene numbers by different mechanisms.</title>
        <authorList>
            <person name="Ali S.S."/>
            <person name="Shao J."/>
            <person name="Lary D.J."/>
            <person name="Kronmiller B."/>
            <person name="Shen D."/>
            <person name="Strem M.D."/>
            <person name="Amoako-Attah I."/>
            <person name="Akrofi A.Y."/>
            <person name="Begoude B.A."/>
            <person name="Ten Hoopen G.M."/>
            <person name="Coulibaly K."/>
            <person name="Kebe B.I."/>
            <person name="Melnick R.L."/>
            <person name="Guiltinan M.J."/>
            <person name="Tyler B.M."/>
            <person name="Meinhardt L.W."/>
            <person name="Bailey B.A."/>
        </authorList>
    </citation>
    <scope>NUCLEOTIDE SEQUENCE [LARGE SCALE GENOMIC DNA]</scope>
    <source>
        <strain evidence="2">sbr112.9</strain>
    </source>
</reference>
<evidence type="ECO:0000313" key="1">
    <source>
        <dbReference type="EMBL" id="POM64712.1"/>
    </source>
</evidence>
<dbReference type="EMBL" id="NCKW01011059">
    <property type="protein sequence ID" value="POM64712.1"/>
    <property type="molecule type" value="Genomic_DNA"/>
</dbReference>
<keyword evidence="2" id="KW-1185">Reference proteome</keyword>
<dbReference type="AlphaFoldDB" id="A0A2P4XGN6"/>
<dbReference type="Proteomes" id="UP000237271">
    <property type="component" value="Unassembled WGS sequence"/>
</dbReference>
<proteinExistence type="predicted"/>
<evidence type="ECO:0000313" key="2">
    <source>
        <dbReference type="Proteomes" id="UP000237271"/>
    </source>
</evidence>